<evidence type="ECO:0000256" key="3">
    <source>
        <dbReference type="ARBA" id="ARBA00022801"/>
    </source>
</evidence>
<dbReference type="PANTHER" id="PTHR12302">
    <property type="entry name" value="EBNA2 BINDING PROTEIN P100"/>
    <property type="match status" value="1"/>
</dbReference>
<keyword evidence="1" id="KW-0540">Nuclease</keyword>
<dbReference type="Gene3D" id="2.40.50.90">
    <property type="match status" value="1"/>
</dbReference>
<evidence type="ECO:0000259" key="5">
    <source>
        <dbReference type="PROSITE" id="PS50830"/>
    </source>
</evidence>
<dbReference type="SMART" id="SM00318">
    <property type="entry name" value="SNc"/>
    <property type="match status" value="1"/>
</dbReference>
<feature type="domain" description="TNase-like" evidence="5">
    <location>
        <begin position="32"/>
        <end position="159"/>
    </location>
</feature>
<feature type="compositionally biased region" description="Basic and acidic residues" evidence="4">
    <location>
        <begin position="219"/>
        <end position="235"/>
    </location>
</feature>
<evidence type="ECO:0000256" key="2">
    <source>
        <dbReference type="ARBA" id="ARBA00022759"/>
    </source>
</evidence>
<feature type="region of interest" description="Disordered" evidence="4">
    <location>
        <begin position="214"/>
        <end position="235"/>
    </location>
</feature>
<reference evidence="6 7" key="1">
    <citation type="submission" date="2023-01" db="EMBL/GenBank/DDBJ databases">
        <title>Genomes from the Australian National Cyanobacteria Reference Collection.</title>
        <authorList>
            <person name="Willis A."/>
            <person name="Lee E.M.F."/>
        </authorList>
    </citation>
    <scope>NUCLEOTIDE SEQUENCE [LARGE SCALE GENOMIC DNA]</scope>
    <source>
        <strain evidence="6 7">CS-1033</strain>
    </source>
</reference>
<protein>
    <submittedName>
        <fullName evidence="6">Thermonuclease family protein</fullName>
    </submittedName>
</protein>
<sequence>MDQILQKNINRLIIFIAILFLAFIPTLSVAAENISGTVISVSDGDTIRVKTSTVIKTIRLACIDAPETSQQPWGNESTATLKQLLPIGQVVTLEPVDADKYNRLVAEVLIGDRNINVNMVEEGKAVVYLRYLKNCVKHQNSFIQAEKSAKEKSLGFWSQPDPQMPWDFRHAVRNLEISAQKTSGCDPAYPDVCIPKYPPDLNCSDITERNFKTLPPDPHGFDRNHNGIGCEKRTS</sequence>
<dbReference type="Pfam" id="PF00565">
    <property type="entry name" value="SNase"/>
    <property type="match status" value="1"/>
</dbReference>
<proteinExistence type="predicted"/>
<evidence type="ECO:0000313" key="6">
    <source>
        <dbReference type="EMBL" id="MDB9539455.1"/>
    </source>
</evidence>
<dbReference type="RefSeq" id="WP_271732338.1">
    <property type="nucleotide sequence ID" value="NZ_JANQDP010000090.1"/>
</dbReference>
<organism evidence="6 7">
    <name type="scientific">Anabaenopsis arnoldii</name>
    <dbReference type="NCBI Taxonomy" id="2152938"/>
    <lineage>
        <taxon>Bacteria</taxon>
        <taxon>Bacillati</taxon>
        <taxon>Cyanobacteriota</taxon>
        <taxon>Cyanophyceae</taxon>
        <taxon>Nostocales</taxon>
        <taxon>Nodulariaceae</taxon>
        <taxon>Anabaenopsis</taxon>
    </lineage>
</organism>
<name>A0ABT5AQB0_9CYAN</name>
<keyword evidence="2" id="KW-0255">Endonuclease</keyword>
<dbReference type="InterPro" id="IPR035437">
    <property type="entry name" value="SNase_OB-fold_sf"/>
</dbReference>
<gene>
    <name evidence="6" type="ORF">PN457_07245</name>
</gene>
<dbReference type="Proteomes" id="UP001212499">
    <property type="component" value="Unassembled WGS sequence"/>
</dbReference>
<dbReference type="InterPro" id="IPR002071">
    <property type="entry name" value="Thermonucl_AS"/>
</dbReference>
<evidence type="ECO:0000313" key="7">
    <source>
        <dbReference type="Proteomes" id="UP001212499"/>
    </source>
</evidence>
<dbReference type="InterPro" id="IPR016071">
    <property type="entry name" value="Staphylococal_nuclease_OB-fold"/>
</dbReference>
<evidence type="ECO:0000256" key="1">
    <source>
        <dbReference type="ARBA" id="ARBA00022722"/>
    </source>
</evidence>
<evidence type="ECO:0000256" key="4">
    <source>
        <dbReference type="SAM" id="MobiDB-lite"/>
    </source>
</evidence>
<dbReference type="SUPFAM" id="SSF50199">
    <property type="entry name" value="Staphylococcal nuclease"/>
    <property type="match status" value="1"/>
</dbReference>
<dbReference type="PANTHER" id="PTHR12302:SF3">
    <property type="entry name" value="SERINE_THREONINE-PROTEIN KINASE 31"/>
    <property type="match status" value="1"/>
</dbReference>
<dbReference type="PROSITE" id="PS50830">
    <property type="entry name" value="TNASE_3"/>
    <property type="match status" value="1"/>
</dbReference>
<dbReference type="EMBL" id="JAQMUH010000088">
    <property type="protein sequence ID" value="MDB9539455.1"/>
    <property type="molecule type" value="Genomic_DNA"/>
</dbReference>
<accession>A0ABT5AQB0</accession>
<keyword evidence="3" id="KW-0378">Hydrolase</keyword>
<comment type="caution">
    <text evidence="6">The sequence shown here is derived from an EMBL/GenBank/DDBJ whole genome shotgun (WGS) entry which is preliminary data.</text>
</comment>
<dbReference type="PROSITE" id="PS01123">
    <property type="entry name" value="TNASE_1"/>
    <property type="match status" value="1"/>
</dbReference>
<keyword evidence="7" id="KW-1185">Reference proteome</keyword>